<dbReference type="Pfam" id="PF00072">
    <property type="entry name" value="Response_reg"/>
    <property type="match status" value="1"/>
</dbReference>
<reference evidence="10" key="1">
    <citation type="submission" date="2017-01" db="EMBL/GenBank/DDBJ databases">
        <title>Draft genome of the species Salinivibrio costicola subsp. alcaliphilus.</title>
        <authorList>
            <person name="Lopez-Hermoso C."/>
            <person name="De La Haba R."/>
            <person name="Sanchez-Porro C."/>
            <person name="Ventosa A."/>
        </authorList>
    </citation>
    <scope>NUCLEOTIDE SEQUENCE [LARGE SCALE GENOMIC DNA]</scope>
    <source>
        <strain evidence="10">CBH448</strain>
    </source>
</reference>
<evidence type="ECO:0000256" key="2">
    <source>
        <dbReference type="ARBA" id="ARBA00023012"/>
    </source>
</evidence>
<comment type="catalytic activity">
    <reaction evidence="3">
        <text>2 GTP = 3',3'-c-di-GMP + 2 diphosphate</text>
        <dbReference type="Rhea" id="RHEA:24898"/>
        <dbReference type="ChEBI" id="CHEBI:33019"/>
        <dbReference type="ChEBI" id="CHEBI:37565"/>
        <dbReference type="ChEBI" id="CHEBI:58805"/>
        <dbReference type="EC" id="2.7.7.65"/>
    </reaction>
</comment>
<dbReference type="InterPro" id="IPR011006">
    <property type="entry name" value="CheY-like_superfamily"/>
</dbReference>
<dbReference type="EMBL" id="MUFR01000023">
    <property type="protein sequence ID" value="OOF33750.1"/>
    <property type="molecule type" value="Genomic_DNA"/>
</dbReference>
<evidence type="ECO:0000256" key="4">
    <source>
        <dbReference type="PROSITE-ProRule" id="PRU00110"/>
    </source>
</evidence>
<evidence type="ECO:0000313" key="10">
    <source>
        <dbReference type="Proteomes" id="UP000189431"/>
    </source>
</evidence>
<evidence type="ECO:0000259" key="6">
    <source>
        <dbReference type="PROSITE" id="PS50110"/>
    </source>
</evidence>
<accession>A0ABX3KPY0</accession>
<dbReference type="PANTHER" id="PTHR45138">
    <property type="entry name" value="REGULATORY COMPONENTS OF SENSORY TRANSDUCTION SYSTEM"/>
    <property type="match status" value="1"/>
</dbReference>
<evidence type="ECO:0000313" key="9">
    <source>
        <dbReference type="EMBL" id="OOF33750.1"/>
    </source>
</evidence>
<protein>
    <recommendedName>
        <fullName evidence="1">diguanylate cyclase</fullName>
        <ecNumber evidence="1">2.7.7.65</ecNumber>
    </recommendedName>
</protein>
<keyword evidence="5" id="KW-0597">Phosphoprotein</keyword>
<comment type="caution">
    <text evidence="9">The sequence shown here is derived from an EMBL/GenBank/DDBJ whole genome shotgun (WGS) entry which is preliminary data.</text>
</comment>
<dbReference type="PROSITE" id="PS50887">
    <property type="entry name" value="GGDEF"/>
    <property type="match status" value="1"/>
</dbReference>
<dbReference type="Gene3D" id="3.40.50.2300">
    <property type="match status" value="2"/>
</dbReference>
<feature type="domain" description="Response regulatory" evidence="6">
    <location>
        <begin position="257"/>
        <end position="373"/>
    </location>
</feature>
<dbReference type="InterPro" id="IPR043128">
    <property type="entry name" value="Rev_trsase/Diguanyl_cyclase"/>
</dbReference>
<keyword evidence="2" id="KW-0902">Two-component regulatory system</keyword>
<feature type="modified residue" description="Phosphohistidine" evidence="4">
    <location>
        <position position="57"/>
    </location>
</feature>
<dbReference type="SUPFAM" id="SSF52172">
    <property type="entry name" value="CheY-like"/>
    <property type="match status" value="2"/>
</dbReference>
<sequence>MDDNKKTNDTEKRLERLKEAYAKRLTSEFKRLHAINDKLLSGHDDQETLKALHSGLHTIAGAAGTFGFASLGEAARQFEQQVAKRLSQTEPPTSLPTDWMEALESAHHKDSVSATQSTTTIQQPVMEGAPIIGLVERDNILAKYAQSQFARFGFQVYWIKDANELKQLTKHAPDLLLIDHHAIQDDVSDTDLATLWKTKLQHFQCPVFFIGAEESYKARLQALRAGGAGYYPKPLDMAKLASKFAYMLGHIDAEPGRVMIIDQDPALVSQCQSVLEDADMNVATLDKPERLFECISEFNPEIILVSVWLPQVTGAELVALLAQTEHWSHLPIIFLSRDPNADLRRQSLLLDGDAILEVPVDTDLLVRLCQSRIQRFRAFNRTQHQDGLTGLLKHASIKDALQKQWQLAQRRSQVFSVVMLDIDHFKGVNDTYGHAIGDQVIAAIGTLLRQHFRNTDKLGRYGGEEFALVLPDCDADQAEHLVNQLREDFGAITFKANDATFSCTLSAGIADNQRFPTEPSESLLALADKALYRAKHDGRNCVVQAMNTP</sequence>
<feature type="domain" description="GGDEF" evidence="7">
    <location>
        <begin position="413"/>
        <end position="547"/>
    </location>
</feature>
<evidence type="ECO:0000256" key="1">
    <source>
        <dbReference type="ARBA" id="ARBA00012528"/>
    </source>
</evidence>
<dbReference type="NCBIfam" id="TIGR00254">
    <property type="entry name" value="GGDEF"/>
    <property type="match status" value="1"/>
</dbReference>
<evidence type="ECO:0000256" key="3">
    <source>
        <dbReference type="ARBA" id="ARBA00034247"/>
    </source>
</evidence>
<dbReference type="CDD" id="cd00156">
    <property type="entry name" value="REC"/>
    <property type="match status" value="2"/>
</dbReference>
<dbReference type="CDD" id="cd01949">
    <property type="entry name" value="GGDEF"/>
    <property type="match status" value="1"/>
</dbReference>
<dbReference type="PANTHER" id="PTHR45138:SF9">
    <property type="entry name" value="DIGUANYLATE CYCLASE DGCM-RELATED"/>
    <property type="match status" value="1"/>
</dbReference>
<dbReference type="EC" id="2.7.7.65" evidence="1"/>
<proteinExistence type="predicted"/>
<dbReference type="RefSeq" id="WP_077669651.1">
    <property type="nucleotide sequence ID" value="NZ_MUFR01000023.1"/>
</dbReference>
<dbReference type="SMART" id="SM00267">
    <property type="entry name" value="GGDEF"/>
    <property type="match status" value="1"/>
</dbReference>
<dbReference type="SUPFAM" id="SSF55073">
    <property type="entry name" value="Nucleotide cyclase"/>
    <property type="match status" value="1"/>
</dbReference>
<dbReference type="InterPro" id="IPR029787">
    <property type="entry name" value="Nucleotide_cyclase"/>
</dbReference>
<dbReference type="InterPro" id="IPR036641">
    <property type="entry name" value="HPT_dom_sf"/>
</dbReference>
<dbReference type="CDD" id="cd00088">
    <property type="entry name" value="HPT"/>
    <property type="match status" value="1"/>
</dbReference>
<dbReference type="Pfam" id="PF01627">
    <property type="entry name" value="Hpt"/>
    <property type="match status" value="1"/>
</dbReference>
<name>A0ABX3KPY0_SALCS</name>
<dbReference type="PROSITE" id="PS50110">
    <property type="entry name" value="RESPONSE_REGULATORY"/>
    <property type="match status" value="2"/>
</dbReference>
<feature type="modified residue" description="4-aspartylphosphate" evidence="5">
    <location>
        <position position="179"/>
    </location>
</feature>
<dbReference type="PROSITE" id="PS50894">
    <property type="entry name" value="HPT"/>
    <property type="match status" value="1"/>
</dbReference>
<gene>
    <name evidence="9" type="ORF">BZJ21_09445</name>
</gene>
<dbReference type="Gene3D" id="3.30.70.270">
    <property type="match status" value="1"/>
</dbReference>
<dbReference type="Proteomes" id="UP000189431">
    <property type="component" value="Unassembled WGS sequence"/>
</dbReference>
<evidence type="ECO:0000259" key="8">
    <source>
        <dbReference type="PROSITE" id="PS50894"/>
    </source>
</evidence>
<dbReference type="InterPro" id="IPR008207">
    <property type="entry name" value="Sig_transdc_His_kin_Hpt_dom"/>
</dbReference>
<dbReference type="SMART" id="SM00448">
    <property type="entry name" value="REC"/>
    <property type="match status" value="2"/>
</dbReference>
<dbReference type="InterPro" id="IPR050469">
    <property type="entry name" value="Diguanylate_Cyclase"/>
</dbReference>
<dbReference type="Gene3D" id="1.20.120.160">
    <property type="entry name" value="HPT domain"/>
    <property type="match status" value="1"/>
</dbReference>
<feature type="domain" description="Response regulatory" evidence="6">
    <location>
        <begin position="131"/>
        <end position="248"/>
    </location>
</feature>
<evidence type="ECO:0000259" key="7">
    <source>
        <dbReference type="PROSITE" id="PS50887"/>
    </source>
</evidence>
<dbReference type="SUPFAM" id="SSF47226">
    <property type="entry name" value="Histidine-containing phosphotransfer domain, HPT domain"/>
    <property type="match status" value="1"/>
</dbReference>
<evidence type="ECO:0000256" key="5">
    <source>
        <dbReference type="PROSITE-ProRule" id="PRU00169"/>
    </source>
</evidence>
<dbReference type="Pfam" id="PF00990">
    <property type="entry name" value="GGDEF"/>
    <property type="match status" value="1"/>
</dbReference>
<comment type="caution">
    <text evidence="5">Lacks conserved residue(s) required for the propagation of feature annotation.</text>
</comment>
<dbReference type="InterPro" id="IPR000160">
    <property type="entry name" value="GGDEF_dom"/>
</dbReference>
<organism evidence="9 10">
    <name type="scientific">Salinivibrio costicola subsp. alcaliphilus</name>
    <dbReference type="NCBI Taxonomy" id="272773"/>
    <lineage>
        <taxon>Bacteria</taxon>
        <taxon>Pseudomonadati</taxon>
        <taxon>Pseudomonadota</taxon>
        <taxon>Gammaproteobacteria</taxon>
        <taxon>Vibrionales</taxon>
        <taxon>Vibrionaceae</taxon>
        <taxon>Salinivibrio</taxon>
    </lineage>
</organism>
<feature type="domain" description="HPt" evidence="8">
    <location>
        <begin position="13"/>
        <end position="117"/>
    </location>
</feature>
<dbReference type="InterPro" id="IPR001789">
    <property type="entry name" value="Sig_transdc_resp-reg_receiver"/>
</dbReference>
<keyword evidence="10" id="KW-1185">Reference proteome</keyword>